<dbReference type="Pfam" id="PF01248">
    <property type="entry name" value="Ribosomal_L7Ae"/>
    <property type="match status" value="1"/>
</dbReference>
<keyword evidence="3 4" id="KW-0687">Ribonucleoprotein</keyword>
<evidence type="ECO:0000256" key="2">
    <source>
        <dbReference type="ARBA" id="ARBA00022980"/>
    </source>
</evidence>
<dbReference type="PRINTS" id="PR00882">
    <property type="entry name" value="RIBOSOMALL7A"/>
</dbReference>
<dbReference type="EMBL" id="HBJA01122497">
    <property type="protein sequence ID" value="CAE0830920.1"/>
    <property type="molecule type" value="Transcribed_RNA"/>
</dbReference>
<dbReference type="GO" id="GO:0042254">
    <property type="term" value="P:ribosome biogenesis"/>
    <property type="evidence" value="ECO:0007669"/>
    <property type="project" value="InterPro"/>
</dbReference>
<keyword evidence="2 4" id="KW-0689">Ribosomal protein</keyword>
<feature type="domain" description="Ribosomal protein eL8/eL30/eS12/Gadd45" evidence="6">
    <location>
        <begin position="158"/>
        <end position="232"/>
    </location>
</feature>
<evidence type="ECO:0000256" key="1">
    <source>
        <dbReference type="ARBA" id="ARBA00007337"/>
    </source>
</evidence>
<evidence type="ECO:0000256" key="3">
    <source>
        <dbReference type="ARBA" id="ARBA00023274"/>
    </source>
</evidence>
<dbReference type="AlphaFoldDB" id="A0A7S4GAY6"/>
<name>A0A7S4GAY6_9EUGL</name>
<dbReference type="InterPro" id="IPR004037">
    <property type="entry name" value="Ribosomal_eL8-like_CS"/>
</dbReference>
<dbReference type="InterPro" id="IPR050257">
    <property type="entry name" value="eL8/uL1-like"/>
</dbReference>
<feature type="compositionally biased region" description="Basic residues" evidence="5">
    <location>
        <begin position="22"/>
        <end position="43"/>
    </location>
</feature>
<reference evidence="7" key="1">
    <citation type="submission" date="2021-01" db="EMBL/GenBank/DDBJ databases">
        <authorList>
            <person name="Corre E."/>
            <person name="Pelletier E."/>
            <person name="Niang G."/>
            <person name="Scheremetjew M."/>
            <person name="Finn R."/>
            <person name="Kale V."/>
            <person name="Holt S."/>
            <person name="Cochrane G."/>
            <person name="Meng A."/>
            <person name="Brown T."/>
            <person name="Cohen L."/>
        </authorList>
    </citation>
    <scope>NUCLEOTIDE SEQUENCE</scope>
    <source>
        <strain evidence="7">CCMP1594</strain>
    </source>
</reference>
<accession>A0A7S4GAY6</accession>
<dbReference type="PANTHER" id="PTHR23105">
    <property type="entry name" value="RIBOSOMAL PROTEIN L7AE FAMILY MEMBER"/>
    <property type="match status" value="1"/>
</dbReference>
<proteinExistence type="inferred from homology"/>
<evidence type="ECO:0000256" key="5">
    <source>
        <dbReference type="SAM" id="MobiDB-lite"/>
    </source>
</evidence>
<feature type="compositionally biased region" description="Basic and acidic residues" evidence="5">
    <location>
        <begin position="1"/>
        <end position="10"/>
    </location>
</feature>
<dbReference type="InterPro" id="IPR029064">
    <property type="entry name" value="Ribosomal_eL30-like_sf"/>
</dbReference>
<dbReference type="GO" id="GO:0022625">
    <property type="term" value="C:cytosolic large ribosomal subunit"/>
    <property type="evidence" value="ECO:0007669"/>
    <property type="project" value="UniProtKB-UniRule"/>
</dbReference>
<dbReference type="PRINTS" id="PR00881">
    <property type="entry name" value="L7ARS6FAMILY"/>
</dbReference>
<dbReference type="SUPFAM" id="SSF55315">
    <property type="entry name" value="L30e-like"/>
    <property type="match status" value="1"/>
</dbReference>
<sequence length="287" mass="32665">MVWPEDRAARSLESAEMAPKKAAPKKAPPKAAPKKGTKAKKNAKASEPASSKPAAVLFEKRPKNFSIGQDLPVKRDLTRFVKWPKYVNRQRQKVVLKKRLRVPPAINQFSNTVDRHLKKEVMKFALKYKPEDKATKRVRLTKWAKAQLHSKSRSKPVPAKNQVTYGIQQVTRLVERKRAKLVLIAHDVDPIELVLFMPTLCKKMEVPYCIVKGKAMLGRLVGKKKCTCVAFTNITGSDKPTFDKICESVKLSYNDRYEEINKKWGGLTFSRKSKNRMAKKKALAAKR</sequence>
<evidence type="ECO:0000313" key="7">
    <source>
        <dbReference type="EMBL" id="CAE0830920.1"/>
    </source>
</evidence>
<dbReference type="Gene3D" id="3.30.1330.30">
    <property type="match status" value="1"/>
</dbReference>
<dbReference type="PROSITE" id="PS01082">
    <property type="entry name" value="RIBOSOMAL_L7AE"/>
    <property type="match status" value="1"/>
</dbReference>
<evidence type="ECO:0000259" key="6">
    <source>
        <dbReference type="Pfam" id="PF01248"/>
    </source>
</evidence>
<dbReference type="InterPro" id="IPR004038">
    <property type="entry name" value="Ribosomal_eL8/eL30/eS12/Gad45"/>
</dbReference>
<feature type="compositionally biased region" description="Low complexity" evidence="5">
    <location>
        <begin position="45"/>
        <end position="55"/>
    </location>
</feature>
<organism evidence="7">
    <name type="scientific">Eutreptiella gymnastica</name>
    <dbReference type="NCBI Taxonomy" id="73025"/>
    <lineage>
        <taxon>Eukaryota</taxon>
        <taxon>Discoba</taxon>
        <taxon>Euglenozoa</taxon>
        <taxon>Euglenida</taxon>
        <taxon>Spirocuta</taxon>
        <taxon>Euglenophyceae</taxon>
        <taxon>Eutreptiales</taxon>
        <taxon>Eutreptiaceae</taxon>
        <taxon>Eutreptiella</taxon>
    </lineage>
</organism>
<comment type="function">
    <text evidence="4">Component of the ribosome.</text>
</comment>
<dbReference type="InterPro" id="IPR018492">
    <property type="entry name" value="Ribosomal_eL8/Nhp2"/>
</dbReference>
<dbReference type="InterPro" id="IPR001921">
    <property type="entry name" value="Ribosomal_eL8_euk"/>
</dbReference>
<evidence type="ECO:0000256" key="4">
    <source>
        <dbReference type="RuleBase" id="RU367042"/>
    </source>
</evidence>
<protein>
    <recommendedName>
        <fullName evidence="4">60S ribosomal protein L7a</fullName>
    </recommendedName>
</protein>
<feature type="region of interest" description="Disordered" evidence="5">
    <location>
        <begin position="1"/>
        <end position="55"/>
    </location>
</feature>
<comment type="similarity">
    <text evidence="1 4">Belongs to the eukaryotic ribosomal protein eL8 family.</text>
</comment>
<gene>
    <name evidence="7" type="ORF">EGYM00163_LOCUS42202</name>
</gene>
<dbReference type="GO" id="GO:0003723">
    <property type="term" value="F:RNA binding"/>
    <property type="evidence" value="ECO:0007669"/>
    <property type="project" value="UniProtKB-UniRule"/>
</dbReference>